<feature type="signal peptide" evidence="3">
    <location>
        <begin position="1"/>
        <end position="24"/>
    </location>
</feature>
<keyword evidence="2" id="KW-0812">Transmembrane</keyword>
<feature type="compositionally biased region" description="Low complexity" evidence="1">
    <location>
        <begin position="62"/>
        <end position="73"/>
    </location>
</feature>
<dbReference type="RefSeq" id="WP_031414205.1">
    <property type="nucleotide sequence ID" value="NZ_CP011075.1"/>
</dbReference>
<evidence type="ECO:0000256" key="1">
    <source>
        <dbReference type="SAM" id="MobiDB-lite"/>
    </source>
</evidence>
<keyword evidence="2" id="KW-0472">Membrane</keyword>
<dbReference type="PANTHER" id="PTHR41542:SF1">
    <property type="entry name" value="BLL5807 PROTEIN"/>
    <property type="match status" value="1"/>
</dbReference>
<accession>A0A0F6Y0A7</accession>
<organism evidence="4">
    <name type="scientific">Brevibacillus laterosporus</name>
    <name type="common">Bacillus laterosporus</name>
    <dbReference type="NCBI Taxonomy" id="1465"/>
    <lineage>
        <taxon>Bacteria</taxon>
        <taxon>Bacillati</taxon>
        <taxon>Bacillota</taxon>
        <taxon>Bacilli</taxon>
        <taxon>Bacillales</taxon>
        <taxon>Paenibacillaceae</taxon>
        <taxon>Brevibacillus</taxon>
    </lineage>
</organism>
<dbReference type="EMBL" id="CP011075">
    <property type="protein sequence ID" value="AKF95196.1"/>
    <property type="molecule type" value="Genomic_DNA"/>
</dbReference>
<evidence type="ECO:0000313" key="4">
    <source>
        <dbReference type="EMBL" id="AKF95196.1"/>
    </source>
</evidence>
<proteinExistence type="predicted"/>
<evidence type="ECO:0000256" key="3">
    <source>
        <dbReference type="SAM" id="SignalP"/>
    </source>
</evidence>
<feature type="transmembrane region" description="Helical" evidence="2">
    <location>
        <begin position="108"/>
        <end position="129"/>
    </location>
</feature>
<keyword evidence="4" id="KW-0614">Plasmid</keyword>
<protein>
    <recommendedName>
        <fullName evidence="5">Preprotein translocase subunit Tim44</fullName>
    </recommendedName>
</protein>
<dbReference type="AlphaFoldDB" id="A0A0F6Y0A7"/>
<feature type="transmembrane region" description="Helical" evidence="2">
    <location>
        <begin position="84"/>
        <end position="102"/>
    </location>
</feature>
<feature type="chain" id="PRO_5002512690" description="Preprotein translocase subunit Tim44" evidence="3">
    <location>
        <begin position="25"/>
        <end position="150"/>
    </location>
</feature>
<keyword evidence="3" id="KW-0732">Signal</keyword>
<evidence type="ECO:0000256" key="2">
    <source>
        <dbReference type="SAM" id="Phobius"/>
    </source>
</evidence>
<gene>
    <name evidence="4" type="ORF">EX87_16250</name>
</gene>
<feature type="compositionally biased region" description="Polar residues" evidence="1">
    <location>
        <begin position="42"/>
        <end position="61"/>
    </location>
</feature>
<evidence type="ECO:0008006" key="5">
    <source>
        <dbReference type="Google" id="ProtNLM"/>
    </source>
</evidence>
<dbReference type="PANTHER" id="PTHR41542">
    <property type="entry name" value="BLL5807 PROTEIN"/>
    <property type="match status" value="1"/>
</dbReference>
<feature type="region of interest" description="Disordered" evidence="1">
    <location>
        <begin position="33"/>
        <end position="73"/>
    </location>
</feature>
<reference evidence="4" key="1">
    <citation type="submission" date="2015-03" db="EMBL/GenBank/DDBJ databases">
        <title>MIGS Cultured Bacterial/Archaeal sample from Brevibacillus laterosporus.</title>
        <authorList>
            <person name="Zeng D."/>
            <person name="Zhu L."/>
            <person name="Dong G."/>
            <person name="Ye W."/>
            <person name="Ren D."/>
            <person name="Wu L."/>
            <person name="Xu J."/>
            <person name="Li G."/>
            <person name="Guo L."/>
        </authorList>
    </citation>
    <scope>NUCLEOTIDE SEQUENCE</scope>
    <source>
        <strain evidence="4">B9</strain>
        <plasmid evidence="4">unnamed1</plasmid>
    </source>
</reference>
<name>A0A0F6Y0A7_BRELA</name>
<geneLocation type="plasmid" evidence="4">
    <name>unnamed1</name>
</geneLocation>
<sequence>MKRNKLLMVFMALALMFTTVGINAHEVDAKRGGGYKSGSKSFQPTQSTTTPKSNAKQDQNVNSKTNTTAPAANTASKSGGFMKGLLFGGLAGMLFGGLLGHLGGFGTFAAALLNILMLVGIVLLVVRLFQMVRNNKNNNKYKEQENRWKQ</sequence>
<keyword evidence="2" id="KW-1133">Transmembrane helix</keyword>